<evidence type="ECO:0000256" key="2">
    <source>
        <dbReference type="ARBA" id="ARBA00022729"/>
    </source>
</evidence>
<dbReference type="PANTHER" id="PTHR24373:SF275">
    <property type="entry name" value="TIR DOMAIN-CONTAINING PROTEIN"/>
    <property type="match status" value="1"/>
</dbReference>
<accession>A0A6F9DJD1</accession>
<evidence type="ECO:0000313" key="6">
    <source>
        <dbReference type="EMBL" id="CAB3263532.1"/>
    </source>
</evidence>
<keyword evidence="3" id="KW-0677">Repeat</keyword>
<dbReference type="Pfam" id="PF13855">
    <property type="entry name" value="LRR_8"/>
    <property type="match status" value="2"/>
</dbReference>
<dbReference type="Gene3D" id="3.80.10.10">
    <property type="entry name" value="Ribonuclease Inhibitor"/>
    <property type="match status" value="2"/>
</dbReference>
<keyword evidence="4" id="KW-1133">Transmembrane helix</keyword>
<feature type="chain" id="PRO_5026339426" evidence="5">
    <location>
        <begin position="30"/>
        <end position="687"/>
    </location>
</feature>
<dbReference type="PANTHER" id="PTHR24373">
    <property type="entry name" value="SLIT RELATED LEUCINE-RICH REPEAT NEURONAL PROTEIN"/>
    <property type="match status" value="1"/>
</dbReference>
<name>A0A6F9DJD1_9ASCI</name>
<keyword evidence="4" id="KW-0812">Transmembrane</keyword>
<dbReference type="InterPro" id="IPR001611">
    <property type="entry name" value="Leu-rich_rpt"/>
</dbReference>
<feature type="transmembrane region" description="Helical" evidence="4">
    <location>
        <begin position="626"/>
        <end position="648"/>
    </location>
</feature>
<organism evidence="6">
    <name type="scientific">Phallusia mammillata</name>
    <dbReference type="NCBI Taxonomy" id="59560"/>
    <lineage>
        <taxon>Eukaryota</taxon>
        <taxon>Metazoa</taxon>
        <taxon>Chordata</taxon>
        <taxon>Tunicata</taxon>
        <taxon>Ascidiacea</taxon>
        <taxon>Phlebobranchia</taxon>
        <taxon>Ascidiidae</taxon>
        <taxon>Phallusia</taxon>
    </lineage>
</organism>
<dbReference type="InterPro" id="IPR032675">
    <property type="entry name" value="LRR_dom_sf"/>
</dbReference>
<protein>
    <submittedName>
        <fullName evidence="6">Leucine-rich repeat-containing protein 70-like</fullName>
    </submittedName>
</protein>
<reference evidence="6" key="1">
    <citation type="submission" date="2020-04" db="EMBL/GenBank/DDBJ databases">
        <authorList>
            <person name="Neveu A P."/>
        </authorList>
    </citation>
    <scope>NUCLEOTIDE SEQUENCE</scope>
    <source>
        <tissue evidence="6">Whole embryo</tissue>
    </source>
</reference>
<dbReference type="EMBL" id="LR787670">
    <property type="protein sequence ID" value="CAB3263532.1"/>
    <property type="molecule type" value="mRNA"/>
</dbReference>
<keyword evidence="4" id="KW-0472">Membrane</keyword>
<keyword evidence="1" id="KW-0433">Leucine-rich repeat</keyword>
<evidence type="ECO:0000256" key="1">
    <source>
        <dbReference type="ARBA" id="ARBA00022614"/>
    </source>
</evidence>
<evidence type="ECO:0000256" key="4">
    <source>
        <dbReference type="SAM" id="Phobius"/>
    </source>
</evidence>
<feature type="signal peptide" evidence="5">
    <location>
        <begin position="1"/>
        <end position="29"/>
    </location>
</feature>
<evidence type="ECO:0000256" key="3">
    <source>
        <dbReference type="ARBA" id="ARBA00022737"/>
    </source>
</evidence>
<dbReference type="InterPro" id="IPR003591">
    <property type="entry name" value="Leu-rich_rpt_typical-subtyp"/>
</dbReference>
<keyword evidence="2 5" id="KW-0732">Signal</keyword>
<dbReference type="InterPro" id="IPR050328">
    <property type="entry name" value="Dev_Immune_Receptor"/>
</dbReference>
<dbReference type="SMART" id="SM00369">
    <property type="entry name" value="LRR_TYP"/>
    <property type="match status" value="8"/>
</dbReference>
<sequence>MHMNAEEQGPWICSFYVLLIAANMQFVETAPCKDCKCFINGDAAFCNGGNLTEIPKQLDDLILRVIDLSDNTIASLAHDSELMESRFSLQQLTLRNNLISNFPPKLLTGMSSLNEFDISWNLFGGNLTARHFVDTKKLDYLSLAHNEITCIQDKTFASLKKLTELDVSYNRLTSQCLPRDTICDLENLIVLRVSNNDLRQLFMGTWISNDQETGYFSCLRRLTNIQASNCGIETVSRYAFRNLIHLTSLDLSDNYIRSWAPETLQSSTSLVYLDLGNNYLRTLPSDFVKSCPSLSHLSLRNNELRTVDYQWLSKNTENGVDDLESAIIIVEEYLKQAQPTRHFTAKPPGGAAEQIWIDWSGNPWLCGCQMLPFIAWLAGEGSWLTDVDGYHDVICYDPAQHRGSALLDLYVTGMIDVTTVRMLIDQCVASVTSKPVQLSTTPHFELTTMPEVGKTGKELTTDAPIPSLWNFTEQGATTMVSPFREKTQTNATGNLLTLPQMTSTVSQVSTAEEGEHAWGSDRDVTTTTSGVNVSKMFTYHTTPSKSQAKLPHTSKIVQAITATVQNDVETTTTNYTAPPTFAAQIKTSTITPPWTKTRDIFQNESQSANKTMLHRVDKQEKPKTSYVTIVVLCVVADIVMSFGLFLLIRKWCTQKNKPQRWATVVPISSLPTHSSSPNDMVLTPVQT</sequence>
<gene>
    <name evidence="6" type="primary">Lrrc70</name>
</gene>
<dbReference type="SUPFAM" id="SSF52058">
    <property type="entry name" value="L domain-like"/>
    <property type="match status" value="1"/>
</dbReference>
<proteinExistence type="evidence at transcript level"/>
<evidence type="ECO:0000256" key="5">
    <source>
        <dbReference type="SAM" id="SignalP"/>
    </source>
</evidence>
<dbReference type="PROSITE" id="PS51450">
    <property type="entry name" value="LRR"/>
    <property type="match status" value="3"/>
</dbReference>
<dbReference type="SMART" id="SM00365">
    <property type="entry name" value="LRR_SD22"/>
    <property type="match status" value="3"/>
</dbReference>
<dbReference type="AlphaFoldDB" id="A0A6F9DJD1"/>